<evidence type="ECO:0000256" key="1">
    <source>
        <dbReference type="ARBA" id="ARBA00023002"/>
    </source>
</evidence>
<accession>A0A1I0Y919</accession>
<dbReference type="NCBIfam" id="NF004846">
    <property type="entry name" value="PRK06197.1"/>
    <property type="match status" value="1"/>
</dbReference>
<name>A0A1I0Y919_9BACT</name>
<dbReference type="STRING" id="237018.SAMN04489723_104141"/>
<dbReference type="InterPro" id="IPR036291">
    <property type="entry name" value="NAD(P)-bd_dom_sf"/>
</dbReference>
<dbReference type="AlphaFoldDB" id="A0A1I0Y919"/>
<dbReference type="Proteomes" id="UP000198790">
    <property type="component" value="Unassembled WGS sequence"/>
</dbReference>
<dbReference type="PRINTS" id="PR00081">
    <property type="entry name" value="GDHRDH"/>
</dbReference>
<dbReference type="GO" id="GO:0016491">
    <property type="term" value="F:oxidoreductase activity"/>
    <property type="evidence" value="ECO:0007669"/>
    <property type="project" value="UniProtKB-KW"/>
</dbReference>
<sequence>MIFMINFSIETAPSQKGKIAIVTGANSGLGYETALALARKEATVILASRDLNKAKDALNKILIEVPKADLEIILIDLNSLQSVEEFAAEFSKKYDRLDLLIENAGIMMPPLTTTKDGFESQFGVNYLAHFHLTNLLFPLLKITPNARVVTLSSLAHKTGKISFDNLNAEKGYDKWSVYAQSKLACMMFAYELQRRLDSAGINAMALSAHPGFSATNLGAFLPSIASSLFSPLASLIGQDSKHGALPTLRAALDPAAKGGEYYGPSGFREVKGAPVKVRSSSKSHDLGVATKLWSVSEELTGKKFEV</sequence>
<keyword evidence="1" id="KW-0560">Oxidoreductase</keyword>
<organism evidence="2 3">
    <name type="scientific">Algoriphagus aquimarinus</name>
    <dbReference type="NCBI Taxonomy" id="237018"/>
    <lineage>
        <taxon>Bacteria</taxon>
        <taxon>Pseudomonadati</taxon>
        <taxon>Bacteroidota</taxon>
        <taxon>Cytophagia</taxon>
        <taxon>Cytophagales</taxon>
        <taxon>Cyclobacteriaceae</taxon>
        <taxon>Algoriphagus</taxon>
    </lineage>
</organism>
<proteinExistence type="predicted"/>
<reference evidence="2 3" key="1">
    <citation type="submission" date="2016-10" db="EMBL/GenBank/DDBJ databases">
        <authorList>
            <person name="de Groot N.N."/>
        </authorList>
    </citation>
    <scope>NUCLEOTIDE SEQUENCE [LARGE SCALE GENOMIC DNA]</scope>
    <source>
        <strain evidence="2 3">DSM 23399</strain>
    </source>
</reference>
<protein>
    <submittedName>
        <fullName evidence="2">NAD(P)-dependent dehydrogenase, short-chain alcohol dehydrogenase family</fullName>
    </submittedName>
</protein>
<evidence type="ECO:0000313" key="3">
    <source>
        <dbReference type="Proteomes" id="UP000198790"/>
    </source>
</evidence>
<dbReference type="Pfam" id="PF00106">
    <property type="entry name" value="adh_short"/>
    <property type="match status" value="1"/>
</dbReference>
<dbReference type="PANTHER" id="PTHR43157">
    <property type="entry name" value="PHOSPHATIDYLINOSITOL-GLYCAN BIOSYNTHESIS CLASS F PROTEIN-RELATED"/>
    <property type="match status" value="1"/>
</dbReference>
<dbReference type="PANTHER" id="PTHR43157:SF31">
    <property type="entry name" value="PHOSPHATIDYLINOSITOL-GLYCAN BIOSYNTHESIS CLASS F PROTEIN"/>
    <property type="match status" value="1"/>
</dbReference>
<gene>
    <name evidence="2" type="ORF">SAMN04489723_104141</name>
</gene>
<dbReference type="EMBL" id="FOKK01000004">
    <property type="protein sequence ID" value="SFB08970.1"/>
    <property type="molecule type" value="Genomic_DNA"/>
</dbReference>
<dbReference type="Gene3D" id="3.40.50.720">
    <property type="entry name" value="NAD(P)-binding Rossmann-like Domain"/>
    <property type="match status" value="1"/>
</dbReference>
<keyword evidence="3" id="KW-1185">Reference proteome</keyword>
<dbReference type="CDD" id="cd05327">
    <property type="entry name" value="retinol-DH_like_SDR_c_like"/>
    <property type="match status" value="1"/>
</dbReference>
<evidence type="ECO:0000313" key="2">
    <source>
        <dbReference type="EMBL" id="SFB08970.1"/>
    </source>
</evidence>
<dbReference type="SUPFAM" id="SSF51735">
    <property type="entry name" value="NAD(P)-binding Rossmann-fold domains"/>
    <property type="match status" value="1"/>
</dbReference>
<dbReference type="InterPro" id="IPR002347">
    <property type="entry name" value="SDR_fam"/>
</dbReference>